<feature type="compositionally biased region" description="Basic and acidic residues" evidence="1">
    <location>
        <begin position="1067"/>
        <end position="1078"/>
    </location>
</feature>
<feature type="compositionally biased region" description="Low complexity" evidence="1">
    <location>
        <begin position="371"/>
        <end position="387"/>
    </location>
</feature>
<feature type="compositionally biased region" description="Low complexity" evidence="1">
    <location>
        <begin position="945"/>
        <end position="960"/>
    </location>
</feature>
<dbReference type="PANTHER" id="PTHR14445">
    <property type="entry name" value="GRB10 INTERACTING GYF PROTEIN"/>
    <property type="match status" value="1"/>
</dbReference>
<dbReference type="InterPro" id="IPR035445">
    <property type="entry name" value="GYF-like_dom_sf"/>
</dbReference>
<evidence type="ECO:0000313" key="5">
    <source>
        <dbReference type="Proteomes" id="UP000179920"/>
    </source>
</evidence>
<dbReference type="EMBL" id="ULHB01000067">
    <property type="protein sequence ID" value="SYW80262.1"/>
    <property type="molecule type" value="Genomic_DNA"/>
</dbReference>
<reference evidence="4" key="3">
    <citation type="submission" date="2018-08" db="EMBL/GenBank/DDBJ databases">
        <authorList>
            <person name="Guldener U."/>
        </authorList>
    </citation>
    <scope>NUCLEOTIDE SEQUENCE</scope>
    <source>
        <strain evidence="4">UB2</strain>
    </source>
</reference>
<evidence type="ECO:0000259" key="2">
    <source>
        <dbReference type="PROSITE" id="PS50829"/>
    </source>
</evidence>
<evidence type="ECO:0000313" key="4">
    <source>
        <dbReference type="EMBL" id="SYW80262.1"/>
    </source>
</evidence>
<feature type="region of interest" description="Disordered" evidence="1">
    <location>
        <begin position="897"/>
        <end position="931"/>
    </location>
</feature>
<feature type="compositionally biased region" description="Low complexity" evidence="1">
    <location>
        <begin position="858"/>
        <end position="869"/>
    </location>
</feature>
<evidence type="ECO:0000256" key="1">
    <source>
        <dbReference type="SAM" id="MobiDB-lite"/>
    </source>
</evidence>
<accession>A0A1K0G5U5</accession>
<feature type="compositionally biased region" description="Low complexity" evidence="1">
    <location>
        <begin position="26"/>
        <end position="40"/>
    </location>
</feature>
<feature type="compositionally biased region" description="Polar residues" evidence="1">
    <location>
        <begin position="1096"/>
        <end position="1110"/>
    </location>
</feature>
<feature type="region of interest" description="Disordered" evidence="1">
    <location>
        <begin position="205"/>
        <end position="345"/>
    </location>
</feature>
<feature type="compositionally biased region" description="Polar residues" evidence="1">
    <location>
        <begin position="316"/>
        <end position="331"/>
    </location>
</feature>
<feature type="compositionally biased region" description="Basic and acidic residues" evidence="1">
    <location>
        <begin position="539"/>
        <end position="551"/>
    </location>
</feature>
<feature type="compositionally biased region" description="Basic and acidic residues" evidence="1">
    <location>
        <begin position="1177"/>
        <end position="1196"/>
    </location>
</feature>
<evidence type="ECO:0000313" key="3">
    <source>
        <dbReference type="EMBL" id="SAM82899.1"/>
    </source>
</evidence>
<feature type="compositionally biased region" description="Low complexity" evidence="1">
    <location>
        <begin position="995"/>
        <end position="1018"/>
    </location>
</feature>
<feature type="region of interest" description="Disordered" evidence="1">
    <location>
        <begin position="366"/>
        <end position="461"/>
    </location>
</feature>
<feature type="region of interest" description="Disordered" evidence="1">
    <location>
        <begin position="830"/>
        <end position="881"/>
    </location>
</feature>
<feature type="region of interest" description="Disordered" evidence="1">
    <location>
        <begin position="1"/>
        <end position="125"/>
    </location>
</feature>
<dbReference type="PROSITE" id="PS50829">
    <property type="entry name" value="GYF"/>
    <property type="match status" value="1"/>
</dbReference>
<feature type="compositionally biased region" description="Polar residues" evidence="1">
    <location>
        <begin position="1079"/>
        <end position="1088"/>
    </location>
</feature>
<feature type="compositionally biased region" description="Polar residues" evidence="1">
    <location>
        <begin position="1410"/>
        <end position="1421"/>
    </location>
</feature>
<feature type="compositionally biased region" description="Low complexity" evidence="1">
    <location>
        <begin position="1243"/>
        <end position="1260"/>
    </location>
</feature>
<name>A0A1K0G5U5_9BASI</name>
<dbReference type="EMBL" id="LT558125">
    <property type="protein sequence ID" value="SAM82899.1"/>
    <property type="molecule type" value="Genomic_DNA"/>
</dbReference>
<dbReference type="GO" id="GO:0005829">
    <property type="term" value="C:cytosol"/>
    <property type="evidence" value="ECO:0007669"/>
    <property type="project" value="TreeGrafter"/>
</dbReference>
<gene>
    <name evidence="4" type="ORF">UBRO2_03530</name>
    <name evidence="3" type="ORF">UBRO_03434</name>
</gene>
<feature type="compositionally biased region" description="Low complexity" evidence="1">
    <location>
        <begin position="968"/>
        <end position="986"/>
    </location>
</feature>
<dbReference type="CDD" id="cd00072">
    <property type="entry name" value="GYF"/>
    <property type="match status" value="1"/>
</dbReference>
<reference evidence="3" key="2">
    <citation type="submission" date="2016-04" db="EMBL/GenBank/DDBJ databases">
        <authorList>
            <person name="Evans L.H."/>
            <person name="Alamgir A."/>
            <person name="Owens N."/>
            <person name="Weber N.D."/>
            <person name="Virtaneva K."/>
            <person name="Barbian K."/>
            <person name="Babar A."/>
            <person name="Rosenke K."/>
        </authorList>
    </citation>
    <scope>NUCLEOTIDE SEQUENCE</scope>
    <source>
        <strain evidence="3">UB2112</strain>
    </source>
</reference>
<dbReference type="OrthoDB" id="6415790at2759"/>
<feature type="compositionally biased region" description="Low complexity" evidence="1">
    <location>
        <begin position="552"/>
        <end position="562"/>
    </location>
</feature>
<feature type="region of interest" description="Disordered" evidence="1">
    <location>
        <begin position="1310"/>
        <end position="1423"/>
    </location>
</feature>
<dbReference type="SMART" id="SM00444">
    <property type="entry name" value="GYF"/>
    <property type="match status" value="1"/>
</dbReference>
<feature type="compositionally biased region" description="Gly residues" evidence="1">
    <location>
        <begin position="47"/>
        <end position="62"/>
    </location>
</feature>
<feature type="region of interest" description="Disordered" evidence="1">
    <location>
        <begin position="506"/>
        <end position="564"/>
    </location>
</feature>
<dbReference type="Gene3D" id="3.30.1490.40">
    <property type="match status" value="1"/>
</dbReference>
<feature type="compositionally biased region" description="Low complexity" evidence="1">
    <location>
        <begin position="1318"/>
        <end position="1407"/>
    </location>
</feature>
<organism evidence="3 5">
    <name type="scientific">Ustilago bromivora</name>
    <dbReference type="NCBI Taxonomy" id="307758"/>
    <lineage>
        <taxon>Eukaryota</taxon>
        <taxon>Fungi</taxon>
        <taxon>Dikarya</taxon>
        <taxon>Basidiomycota</taxon>
        <taxon>Ustilaginomycotina</taxon>
        <taxon>Ustilaginomycetes</taxon>
        <taxon>Ustilaginales</taxon>
        <taxon>Ustilaginaceae</taxon>
        <taxon>Ustilago</taxon>
    </lineage>
</organism>
<feature type="compositionally biased region" description="Polar residues" evidence="1">
    <location>
        <begin position="258"/>
        <end position="271"/>
    </location>
</feature>
<dbReference type="Proteomes" id="UP000658997">
    <property type="component" value="Unassembled WGS sequence"/>
</dbReference>
<feature type="region of interest" description="Disordered" evidence="1">
    <location>
        <begin position="945"/>
        <end position="1217"/>
    </location>
</feature>
<sequence>MATSMQFGPEWMRKGPNSKSGGKENAPSATPSAATSPGTGPITGSATPGGGNSAKRNGGIGGLANLSGPTPVVSPPVSSPGAFSFAAAAAAATAQNSERNGSHFSTPHGFSGIGGGGESDASAPLLNGSSAALVKDKAMREKLLSLYSSDRSSKTASAEPWPVDAAPPIGSGNAGPERSTSTSRRKGGSDRRPYAFAELGAIGGGPVSPALVGNEPRGLNARSTSASFGSAGTLNSDKVEKERPGLFQRASSGALAGVNTNSGSRPLSPSVSRDRFSGIQGGVLSGVAPPARKRMESSDGGAAGLLEPTRTGRSIKGSQDETNASQQSSNGVNGGAMGFWGRSASGQTGSGAIIAGAFSDAFSSNRVRGRNASAAAENASLATATPAQPIVPSGNPEGLSISARFARHKDRLPGEGPIGPPSDGSIGFGKSTGFERRRERQISQAAKPYASRGDAGIGAAPSAFTEKSGIQAQHLTGQNAGAGQHPLNSDDADLAQHADTLLGSLKLDQDDSPRLPANAALAGDEQNINPDRLANNNNHADDFHPRQHFDQQQHQNPNSHSQASMNIASWSPETSMWLYRDTQGNVQGPFNSLMMQDWYSQQYFTDDLPIKRQEDADFRPLAQVVAAVGNALQPFVIPPSNWLYSPNPPRPPFDSILGRDNLRGSEQQSRFTDAFDSNRSWPGPAARQQQGWPAQLGLVGLGNVGPSPASPFGRPDVFSAGQGGLRNQDEIMSIIRERELQEQRQAAAAASRGPGGMSLGQLDGFGGGLDRSGWGVESAMSPSPWAGMGHSSLGQFGDVGGLGAHHQSPLVGGDRPAFDNFAHQQKQTFDQTGNPWTEKASLAPRSHPMAGTGQWGEQPQQQQQQQAAPWNFSATTPDVNNRQMDFSEGILRNEAIKAADPIGTPRRARSPALQHHHDVGAAAEHRDEQQKSFENAFPAPTLAEQQTANNQAAPAAAEAKPASEQRIEASSTEAAKPAAAASTPQKKLSKKEAQKAGAAAAAAAAATPTKTQEPAQPAKTAETEILPPEAFTASEPRPEELWPQSPKAVEFASEPELSGMPALTLSNKKDATNKREQRSAPQRQTSERNVPGSGETAASRTSANRPTGASNVRVVSPDQFRRPKESESTSASGTQASLSDWLNDGNASDSPAPASKPAPWAAKDDSNPQSTGPSLREIQEAEAKRAEAKRAAEKAAARARLATASPSGGEELPTTLSWGLASAPTAIAKTAAGGEGASGGASAGSPAAPAWNAGKAAPKKTLMEIQEEERKRAVKLKAQQIALRKGYADSASRTAGGNLHGAVVAPTTNAASGGGGAWSVVGASGKPTTPSTTPSSTNATGAAAASPLASRPTLTSTRSTSTTTTTAPTSSSGAGAWSVVGSAVNTATKSTPASPSPATRTASSTLTKPRPSTSTDPNASSPEFIRYCKDNLAGLHINKDDFVDMLLQFPLDPSSDVIEIIADTVNANSGTLDGRRFALDFVSKRKLDVQGRGADTGGAGGMASFGAGVKQSAVKTGGKTGVSGSVPGAGTGGEAFKVVKKGGKKRA</sequence>
<dbReference type="PANTHER" id="PTHR14445:SF36">
    <property type="entry name" value="FI03272P-RELATED"/>
    <property type="match status" value="1"/>
</dbReference>
<feature type="compositionally biased region" description="Polar residues" evidence="1">
    <location>
        <begin position="221"/>
        <end position="236"/>
    </location>
</feature>
<feature type="domain" description="GYF" evidence="2">
    <location>
        <begin position="574"/>
        <end position="622"/>
    </location>
</feature>
<dbReference type="SUPFAM" id="SSF55277">
    <property type="entry name" value="GYF domain"/>
    <property type="match status" value="1"/>
</dbReference>
<feature type="compositionally biased region" description="Polar residues" evidence="1">
    <location>
        <begin position="872"/>
        <end position="881"/>
    </location>
</feature>
<evidence type="ECO:0000313" key="6">
    <source>
        <dbReference type="Proteomes" id="UP000658997"/>
    </source>
</evidence>
<feature type="region of interest" description="Disordered" evidence="1">
    <location>
        <begin position="1231"/>
        <end position="1272"/>
    </location>
</feature>
<dbReference type="Proteomes" id="UP000179920">
    <property type="component" value="Chromosome IX"/>
</dbReference>
<reference evidence="5" key="1">
    <citation type="submission" date="2016-04" db="EMBL/GenBank/DDBJ databases">
        <authorList>
            <person name="Guldener U."/>
            <person name="Guldener U."/>
        </authorList>
    </citation>
    <scope>NUCLEOTIDE SEQUENCE [LARGE SCALE GENOMIC DNA]</scope>
    <source>
        <strain evidence="5">UB2112</strain>
    </source>
</reference>
<keyword evidence="6" id="KW-1185">Reference proteome</keyword>
<dbReference type="InterPro" id="IPR051640">
    <property type="entry name" value="GRB10-interact_GYF"/>
</dbReference>
<dbReference type="InterPro" id="IPR003169">
    <property type="entry name" value="GYF"/>
</dbReference>
<protein>
    <recommendedName>
        <fullName evidence="2">GYF domain-containing protein</fullName>
    </recommendedName>
</protein>
<feature type="compositionally biased region" description="Basic and acidic residues" evidence="1">
    <location>
        <begin position="915"/>
        <end position="931"/>
    </location>
</feature>
<feature type="compositionally biased region" description="Low complexity" evidence="1">
    <location>
        <begin position="1147"/>
        <end position="1161"/>
    </location>
</feature>
<dbReference type="Pfam" id="PF02213">
    <property type="entry name" value="GYF"/>
    <property type="match status" value="1"/>
</dbReference>
<proteinExistence type="predicted"/>
<feature type="compositionally biased region" description="Polar residues" evidence="1">
    <location>
        <begin position="526"/>
        <end position="538"/>
    </location>
</feature>
<feature type="region of interest" description="Disordered" evidence="1">
    <location>
        <begin position="148"/>
        <end position="193"/>
    </location>
</feature>
<feature type="compositionally biased region" description="Low complexity" evidence="1">
    <location>
        <begin position="79"/>
        <end position="94"/>
    </location>
</feature>
<feature type="compositionally biased region" description="Polar residues" evidence="1">
    <location>
        <begin position="95"/>
        <end position="105"/>
    </location>
</feature>
<feature type="compositionally biased region" description="Gly residues" evidence="1">
    <location>
        <begin position="1233"/>
        <end position="1242"/>
    </location>
</feature>
<feature type="compositionally biased region" description="Polar residues" evidence="1">
    <location>
        <begin position="1128"/>
        <end position="1140"/>
    </location>
</feature>